<keyword evidence="5 7" id="KW-1133">Transmembrane helix</keyword>
<keyword evidence="6 7" id="KW-0472">Membrane</keyword>
<dbReference type="InterPro" id="IPR018629">
    <property type="entry name" value="XK-rel"/>
</dbReference>
<reference evidence="9" key="1">
    <citation type="submission" date="2009-11" db="EMBL/GenBank/DDBJ databases">
        <authorList>
            <consortium name="Porcine genome sequencing project"/>
        </authorList>
    </citation>
    <scope>NUCLEOTIDE SEQUENCE [LARGE SCALE GENOMIC DNA]</scope>
    <source>
        <strain evidence="9">Duroc</strain>
    </source>
</reference>
<evidence type="ECO:0000256" key="4">
    <source>
        <dbReference type="ARBA" id="ARBA00022692"/>
    </source>
</evidence>
<evidence type="ECO:0000256" key="7">
    <source>
        <dbReference type="RuleBase" id="RU910716"/>
    </source>
</evidence>
<dbReference type="InterPro" id="IPR050895">
    <property type="entry name" value="XK-related_scramblase"/>
</dbReference>
<evidence type="ECO:0000256" key="3">
    <source>
        <dbReference type="ARBA" id="ARBA00022475"/>
    </source>
</evidence>
<dbReference type="GO" id="GO:0005886">
    <property type="term" value="C:plasma membrane"/>
    <property type="evidence" value="ECO:0007669"/>
    <property type="project" value="UniProtKB-SubCell"/>
</dbReference>
<keyword evidence="4 7" id="KW-0812">Transmembrane</keyword>
<proteinExistence type="inferred from homology"/>
<evidence type="ECO:0000313" key="9">
    <source>
        <dbReference type="Proteomes" id="UP000008227"/>
    </source>
</evidence>
<reference evidence="8" key="2">
    <citation type="journal article" date="2020" name="Gigascience">
        <title>An improved pig reference genome sequence to enable pig genetics and genomics research.</title>
        <authorList>
            <person name="Warr A."/>
            <person name="Affara N."/>
            <person name="Aken B."/>
            <person name="Beiki H."/>
            <person name="Bickhart D.M."/>
            <person name="Billis K."/>
            <person name="Chow W."/>
            <person name="Eory L."/>
            <person name="Finlayson H.A."/>
            <person name="Flicek P."/>
            <person name="Giron C.G."/>
            <person name="Griffin D.K."/>
            <person name="Hall R."/>
            <person name="Hannum G."/>
            <person name="Hourlier T."/>
            <person name="Howe K."/>
            <person name="Hume D.A."/>
            <person name="Izuogu O."/>
            <person name="Kim K."/>
            <person name="Koren S."/>
            <person name="Liu H."/>
            <person name="Manchanda N."/>
            <person name="Martin F.J."/>
            <person name="Nonneman D.J."/>
            <person name="O'Connor R.E."/>
            <person name="Phillippy A.M."/>
            <person name="Rohrer G.A."/>
            <person name="Rosen B.D."/>
            <person name="Rund L.A."/>
            <person name="Sargent C.A."/>
            <person name="Schook L.B."/>
            <person name="Schroeder S.G."/>
            <person name="Schwartz A.S."/>
            <person name="Skinner B.M."/>
            <person name="Talbot R."/>
            <person name="Tseng E."/>
            <person name="Tuggle C.K."/>
            <person name="Watson M."/>
            <person name="Smith T.P.L."/>
            <person name="Archibald A.L."/>
        </authorList>
    </citation>
    <scope>NUCLEOTIDE SEQUENCE [LARGE SCALE GENOMIC DNA]</scope>
    <source>
        <strain evidence="8">Duroc</strain>
    </source>
</reference>
<dbReference type="PANTHER" id="PTHR16024:SF13">
    <property type="entry name" value="XK-RELATED PROTEIN 9"/>
    <property type="match status" value="1"/>
</dbReference>
<reference evidence="8" key="4">
    <citation type="submission" date="2025-09" db="UniProtKB">
        <authorList>
            <consortium name="Ensembl"/>
        </authorList>
    </citation>
    <scope>IDENTIFICATION</scope>
</reference>
<reference evidence="8" key="3">
    <citation type="submission" date="2025-08" db="UniProtKB">
        <authorList>
            <consortium name="Ensembl"/>
        </authorList>
    </citation>
    <scope>IDENTIFICATION</scope>
</reference>
<comment type="caution">
    <text evidence="7">Lacks conserved residue(s) required for the propagation of feature annotation.</text>
</comment>
<feature type="transmembrane region" description="Helical" evidence="7">
    <location>
        <begin position="12"/>
        <end position="30"/>
    </location>
</feature>
<protein>
    <recommendedName>
        <fullName evidence="7">XK-related protein</fullName>
    </recommendedName>
</protein>
<keyword evidence="9" id="KW-1185">Reference proteome</keyword>
<dbReference type="Pfam" id="PF09815">
    <property type="entry name" value="XK-related"/>
    <property type="match status" value="1"/>
</dbReference>
<evidence type="ECO:0000256" key="1">
    <source>
        <dbReference type="ARBA" id="ARBA00004651"/>
    </source>
</evidence>
<feature type="transmembrane region" description="Helical" evidence="7">
    <location>
        <begin position="42"/>
        <end position="63"/>
    </location>
</feature>
<evidence type="ECO:0000256" key="6">
    <source>
        <dbReference type="ARBA" id="ARBA00023136"/>
    </source>
</evidence>
<keyword evidence="3" id="KW-1003">Cell membrane</keyword>
<name>A0A8D0SB57_PIG</name>
<evidence type="ECO:0000313" key="8">
    <source>
        <dbReference type="Ensembl" id="ENSSSCP00000041210.2"/>
    </source>
</evidence>
<evidence type="ECO:0000256" key="5">
    <source>
        <dbReference type="ARBA" id="ARBA00022989"/>
    </source>
</evidence>
<dbReference type="Ensembl" id="ENSSSCT00000055096.2">
    <property type="protein sequence ID" value="ENSSSCP00000041210.2"/>
    <property type="gene ID" value="ENSSSCG00000006191.4"/>
</dbReference>
<accession>A0A287ABL5</accession>
<organism evidence="8 9">
    <name type="scientific">Sus scrofa</name>
    <name type="common">Pig</name>
    <dbReference type="NCBI Taxonomy" id="9823"/>
    <lineage>
        <taxon>Eukaryota</taxon>
        <taxon>Metazoa</taxon>
        <taxon>Chordata</taxon>
        <taxon>Craniata</taxon>
        <taxon>Vertebrata</taxon>
        <taxon>Euteleostomi</taxon>
        <taxon>Mammalia</taxon>
        <taxon>Eutheria</taxon>
        <taxon>Laurasiatheria</taxon>
        <taxon>Artiodactyla</taxon>
        <taxon>Suina</taxon>
        <taxon>Suidae</taxon>
        <taxon>Sus</taxon>
    </lineage>
</organism>
<accession>A0A8D0SB57</accession>
<sequence length="168" mass="19504">MKYTKLDFVTSVLGIIIYIIDLIVDIWVSIRFFHEGQYVPGVLTVSFVLFGTLVVQCFSYSWFKADLKKAGQEIQHCFLLLHCLQGGVFTSQVYKVPLFACSTRVTCFSQQCLYESLYCQNFLGSLIECFNLPKLLFLTYTYFLWEGKAHFYVLRIFSPLFYVLGLII</sequence>
<comment type="subcellular location">
    <subcellularLocation>
        <location evidence="1">Cell membrane</location>
        <topology evidence="1">Multi-pass membrane protein</topology>
    </subcellularLocation>
    <subcellularLocation>
        <location evidence="7">Membrane</location>
        <topology evidence="7">Multi-pass membrane protein</topology>
    </subcellularLocation>
</comment>
<evidence type="ECO:0000256" key="2">
    <source>
        <dbReference type="ARBA" id="ARBA00008789"/>
    </source>
</evidence>
<dbReference type="GeneTree" id="ENSGT01140000282565"/>
<dbReference type="Proteomes" id="UP000008227">
    <property type="component" value="Chromosome 4"/>
</dbReference>
<dbReference type="PANTHER" id="PTHR16024">
    <property type="entry name" value="XK-RELATED PROTEIN"/>
    <property type="match status" value="1"/>
</dbReference>
<dbReference type="AlphaFoldDB" id="A0A8D0SB57"/>
<gene>
    <name evidence="8" type="primary">XKR9</name>
</gene>
<comment type="similarity">
    <text evidence="2 7">Belongs to the XK family.</text>
</comment>